<evidence type="ECO:0000256" key="1">
    <source>
        <dbReference type="SAM" id="MobiDB-lite"/>
    </source>
</evidence>
<accession>A0A921G7Y8</accession>
<name>A0A921G7Y8_9FIRM</name>
<feature type="region of interest" description="Disordered" evidence="1">
    <location>
        <begin position="1"/>
        <end position="82"/>
    </location>
</feature>
<proteinExistence type="predicted"/>
<feature type="compositionally biased region" description="Polar residues" evidence="1">
    <location>
        <begin position="63"/>
        <end position="82"/>
    </location>
</feature>
<sequence>MSKGGSGRDWGYASYDMDNPDSDNLIYTSYEKSGSVNQYPENDDGGHGHYHWDDKNDHDLGRDSNSGRSESNSHENPSTGEVQNNGGCYLTTACMQHFAQQFNDKCYELQLLRWFRNNFVSEEDITHYYETAPIIVDAINQLPNNNVIYSQIYFDIIEYCVKAIEQGQYDIAYKRYKDSILALEEKYARSVLEQRLVRALQYKLS</sequence>
<evidence type="ECO:0000313" key="3">
    <source>
        <dbReference type="Proteomes" id="UP000749320"/>
    </source>
</evidence>
<comment type="caution">
    <text evidence="2">The sequence shown here is derived from an EMBL/GenBank/DDBJ whole genome shotgun (WGS) entry which is preliminary data.</text>
</comment>
<feature type="compositionally biased region" description="Polar residues" evidence="1">
    <location>
        <begin position="25"/>
        <end position="40"/>
    </location>
</feature>
<dbReference type="Proteomes" id="UP000749320">
    <property type="component" value="Unassembled WGS sequence"/>
</dbReference>
<organism evidence="2 3">
    <name type="scientific">Thomasclavelia spiroformis</name>
    <dbReference type="NCBI Taxonomy" id="29348"/>
    <lineage>
        <taxon>Bacteria</taxon>
        <taxon>Bacillati</taxon>
        <taxon>Bacillota</taxon>
        <taxon>Erysipelotrichia</taxon>
        <taxon>Erysipelotrichales</taxon>
        <taxon>Coprobacillaceae</taxon>
        <taxon>Thomasclavelia</taxon>
    </lineage>
</organism>
<evidence type="ECO:0000313" key="2">
    <source>
        <dbReference type="EMBL" id="HJF39348.1"/>
    </source>
</evidence>
<reference evidence="2" key="1">
    <citation type="journal article" date="2021" name="PeerJ">
        <title>Extensive microbial diversity within the chicken gut microbiome revealed by metagenomics and culture.</title>
        <authorList>
            <person name="Gilroy R."/>
            <person name="Ravi A."/>
            <person name="Getino M."/>
            <person name="Pursley I."/>
            <person name="Horton D.L."/>
            <person name="Alikhan N.F."/>
            <person name="Baker D."/>
            <person name="Gharbi K."/>
            <person name="Hall N."/>
            <person name="Watson M."/>
            <person name="Adriaenssens E.M."/>
            <person name="Foster-Nyarko E."/>
            <person name="Jarju S."/>
            <person name="Secka A."/>
            <person name="Antonio M."/>
            <person name="Oren A."/>
            <person name="Chaudhuri R.R."/>
            <person name="La Ragione R."/>
            <person name="Hildebrand F."/>
            <person name="Pallen M.J."/>
        </authorList>
    </citation>
    <scope>NUCLEOTIDE SEQUENCE</scope>
    <source>
        <strain evidence="2">CHK193-16274</strain>
    </source>
</reference>
<reference evidence="2" key="2">
    <citation type="submission" date="2021-09" db="EMBL/GenBank/DDBJ databases">
        <authorList>
            <person name="Gilroy R."/>
        </authorList>
    </citation>
    <scope>NUCLEOTIDE SEQUENCE</scope>
    <source>
        <strain evidence="2">CHK193-16274</strain>
    </source>
</reference>
<feature type="compositionally biased region" description="Basic and acidic residues" evidence="1">
    <location>
        <begin position="44"/>
        <end position="62"/>
    </location>
</feature>
<protein>
    <submittedName>
        <fullName evidence="2">Uncharacterized protein</fullName>
    </submittedName>
</protein>
<gene>
    <name evidence="2" type="ORF">K8V91_00355</name>
</gene>
<dbReference type="AlphaFoldDB" id="A0A921G7Y8"/>
<dbReference type="EMBL" id="DYWV01000012">
    <property type="protein sequence ID" value="HJF39348.1"/>
    <property type="molecule type" value="Genomic_DNA"/>
</dbReference>